<evidence type="ECO:0000256" key="3">
    <source>
        <dbReference type="ARBA" id="ARBA00022603"/>
    </source>
</evidence>
<keyword evidence="9" id="KW-1185">Reference proteome</keyword>
<sequence>MAVEDEEKKHRGPAYNRKSMSLFRSRLVVEGDERLVQKSYWIKHCADLTVEAMMLDSKAADLDKEERPEVLSMLPDHEGKSVLELGAGIGRFTGELAKKAGQLVALDFIDSAIRKMLRDAGFNEVIAEDQTDQFMKVLTRELDAVEKEKEAFISDFSQQDYDDIVNGWKAKLVRSSSGEQRWGLFIAKKN</sequence>
<dbReference type="GO" id="GO:0000234">
    <property type="term" value="F:phosphoethanolamine N-methyltransferase activity"/>
    <property type="evidence" value="ECO:0007669"/>
    <property type="project" value="UniProtKB-EC"/>
</dbReference>
<evidence type="ECO:0000256" key="7">
    <source>
        <dbReference type="ARBA" id="ARBA00047841"/>
    </source>
</evidence>
<dbReference type="SUPFAM" id="SSF53335">
    <property type="entry name" value="S-adenosyl-L-methionine-dependent methyltransferases"/>
    <property type="match status" value="2"/>
</dbReference>
<dbReference type="PANTHER" id="PTHR44307">
    <property type="entry name" value="PHOSPHOETHANOLAMINE METHYLTRANSFERASE"/>
    <property type="match status" value="1"/>
</dbReference>
<dbReference type="GO" id="GO:0032259">
    <property type="term" value="P:methylation"/>
    <property type="evidence" value="ECO:0007669"/>
    <property type="project" value="UniProtKB-KW"/>
</dbReference>
<comment type="pathway">
    <text evidence="1">Phospholipid metabolism; phosphatidylcholine biosynthesis.</text>
</comment>
<organism evidence="8 9">
    <name type="scientific">Punica granatum</name>
    <name type="common">Pomegranate</name>
    <dbReference type="NCBI Taxonomy" id="22663"/>
    <lineage>
        <taxon>Eukaryota</taxon>
        <taxon>Viridiplantae</taxon>
        <taxon>Streptophyta</taxon>
        <taxon>Embryophyta</taxon>
        <taxon>Tracheophyta</taxon>
        <taxon>Spermatophyta</taxon>
        <taxon>Magnoliopsida</taxon>
        <taxon>eudicotyledons</taxon>
        <taxon>Gunneridae</taxon>
        <taxon>Pentapetalae</taxon>
        <taxon>rosids</taxon>
        <taxon>malvids</taxon>
        <taxon>Myrtales</taxon>
        <taxon>Lythraceae</taxon>
        <taxon>Punica</taxon>
    </lineage>
</organism>
<keyword evidence="4" id="KW-0808">Transferase</keyword>
<accession>A0A2I0ILF0</accession>
<dbReference type="AlphaFoldDB" id="A0A2I0ILF0"/>
<keyword evidence="3" id="KW-0489">Methyltransferase</keyword>
<proteinExistence type="predicted"/>
<evidence type="ECO:0000256" key="2">
    <source>
        <dbReference type="ARBA" id="ARBA00005189"/>
    </source>
</evidence>
<evidence type="ECO:0000313" key="9">
    <source>
        <dbReference type="Proteomes" id="UP000233551"/>
    </source>
</evidence>
<dbReference type="EMBL" id="PGOL01002937">
    <property type="protein sequence ID" value="PKI44196.1"/>
    <property type="molecule type" value="Genomic_DNA"/>
</dbReference>
<comment type="catalytic activity">
    <reaction evidence="6">
        <text>N,N-dimethylethanolamine phosphate + S-adenosyl-L-methionine = phosphocholine + S-adenosyl-L-homocysteine + H(+)</text>
        <dbReference type="Rhea" id="RHEA:25325"/>
        <dbReference type="ChEBI" id="CHEBI:15378"/>
        <dbReference type="ChEBI" id="CHEBI:57856"/>
        <dbReference type="ChEBI" id="CHEBI:58641"/>
        <dbReference type="ChEBI" id="CHEBI:59789"/>
        <dbReference type="ChEBI" id="CHEBI:295975"/>
        <dbReference type="EC" id="2.1.1.103"/>
    </reaction>
    <physiologicalReaction direction="left-to-right" evidence="6">
        <dbReference type="Rhea" id="RHEA:25326"/>
    </physiologicalReaction>
</comment>
<dbReference type="PANTHER" id="PTHR44307:SF2">
    <property type="entry name" value="PHOSPHOETHANOLAMINE METHYLTRANSFERASE ISOFORM X1"/>
    <property type="match status" value="1"/>
</dbReference>
<reference evidence="8 9" key="1">
    <citation type="submission" date="2017-11" db="EMBL/GenBank/DDBJ databases">
        <title>De-novo sequencing of pomegranate (Punica granatum L.) genome.</title>
        <authorList>
            <person name="Akparov Z."/>
            <person name="Amiraslanov A."/>
            <person name="Hajiyeva S."/>
            <person name="Abbasov M."/>
            <person name="Kaur K."/>
            <person name="Hamwieh A."/>
            <person name="Solovyev V."/>
            <person name="Salamov A."/>
            <person name="Braich B."/>
            <person name="Kosarev P."/>
            <person name="Mahmoud A."/>
            <person name="Hajiyev E."/>
            <person name="Babayeva S."/>
            <person name="Izzatullayeva V."/>
            <person name="Mammadov A."/>
            <person name="Mammadov A."/>
            <person name="Sharifova S."/>
            <person name="Ojaghi J."/>
            <person name="Eynullazada K."/>
            <person name="Bayramov B."/>
            <person name="Abdulazimova A."/>
            <person name="Shahmuradov I."/>
        </authorList>
    </citation>
    <scope>NUCLEOTIDE SEQUENCE [LARGE SCALE GENOMIC DNA]</scope>
    <source>
        <strain evidence="9">cv. AG2017</strain>
        <tissue evidence="8">Leaf</tissue>
    </source>
</reference>
<evidence type="ECO:0000313" key="8">
    <source>
        <dbReference type="EMBL" id="PKI44196.1"/>
    </source>
</evidence>
<evidence type="ECO:0000256" key="5">
    <source>
        <dbReference type="ARBA" id="ARBA00035674"/>
    </source>
</evidence>
<dbReference type="Proteomes" id="UP000233551">
    <property type="component" value="Unassembled WGS sequence"/>
</dbReference>
<name>A0A2I0ILF0_PUNGR</name>
<dbReference type="EC" id="2.1.1.103" evidence="5"/>
<comment type="pathway">
    <text evidence="2">Lipid metabolism.</text>
</comment>
<evidence type="ECO:0000256" key="6">
    <source>
        <dbReference type="ARBA" id="ARBA00047619"/>
    </source>
</evidence>
<protein>
    <recommendedName>
        <fullName evidence="5">phosphoethanolamine N-methyltransferase</fullName>
        <ecNumber evidence="5">2.1.1.103</ecNumber>
    </recommendedName>
</protein>
<dbReference type="InterPro" id="IPR029063">
    <property type="entry name" value="SAM-dependent_MTases_sf"/>
</dbReference>
<dbReference type="STRING" id="22663.A0A2I0ILF0"/>
<evidence type="ECO:0000256" key="4">
    <source>
        <dbReference type="ARBA" id="ARBA00022679"/>
    </source>
</evidence>
<comment type="catalytic activity">
    <reaction evidence="7">
        <text>N-methylethanolamine phosphate + S-adenosyl-L-methionine = N,N-dimethylethanolamine phosphate + S-adenosyl-L-homocysteine + H(+)</text>
        <dbReference type="Rhea" id="RHEA:25321"/>
        <dbReference type="ChEBI" id="CHEBI:15378"/>
        <dbReference type="ChEBI" id="CHEBI:57781"/>
        <dbReference type="ChEBI" id="CHEBI:57856"/>
        <dbReference type="ChEBI" id="CHEBI:58641"/>
        <dbReference type="ChEBI" id="CHEBI:59789"/>
        <dbReference type="EC" id="2.1.1.103"/>
    </reaction>
    <physiologicalReaction direction="left-to-right" evidence="7">
        <dbReference type="Rhea" id="RHEA:25322"/>
    </physiologicalReaction>
</comment>
<evidence type="ECO:0000256" key="1">
    <source>
        <dbReference type="ARBA" id="ARBA00004969"/>
    </source>
</evidence>
<dbReference type="Gene3D" id="3.40.50.150">
    <property type="entry name" value="Vaccinia Virus protein VP39"/>
    <property type="match status" value="2"/>
</dbReference>
<comment type="caution">
    <text evidence="8">The sequence shown here is derived from an EMBL/GenBank/DDBJ whole genome shotgun (WGS) entry which is preliminary data.</text>
</comment>
<gene>
    <name evidence="8" type="ORF">CRG98_035433</name>
</gene>